<name>A0A921U9G7_SORBI</name>
<comment type="caution">
    <text evidence="1">The sequence shown here is derived from an EMBL/GenBank/DDBJ whole genome shotgun (WGS) entry which is preliminary data.</text>
</comment>
<reference evidence="1" key="1">
    <citation type="journal article" date="2019" name="BMC Genomics">
        <title>A new reference genome for Sorghum bicolor reveals high levels of sequence similarity between sweet and grain genotypes: implications for the genetics of sugar metabolism.</title>
        <authorList>
            <person name="Cooper E.A."/>
            <person name="Brenton Z.W."/>
            <person name="Flinn B.S."/>
            <person name="Jenkins J."/>
            <person name="Shu S."/>
            <person name="Flowers D."/>
            <person name="Luo F."/>
            <person name="Wang Y."/>
            <person name="Xia P."/>
            <person name="Barry K."/>
            <person name="Daum C."/>
            <person name="Lipzen A."/>
            <person name="Yoshinaga Y."/>
            <person name="Schmutz J."/>
            <person name="Saski C."/>
            <person name="Vermerris W."/>
            <person name="Kresovich S."/>
        </authorList>
    </citation>
    <scope>NUCLEOTIDE SEQUENCE</scope>
</reference>
<accession>A0A921U9G7</accession>
<evidence type="ECO:0000313" key="2">
    <source>
        <dbReference type="Proteomes" id="UP000807115"/>
    </source>
</evidence>
<dbReference type="AlphaFoldDB" id="A0A921U9G7"/>
<gene>
    <name evidence="1" type="ORF">BDA96_07G049400</name>
</gene>
<dbReference type="Proteomes" id="UP000807115">
    <property type="component" value="Chromosome 7"/>
</dbReference>
<organism evidence="1 2">
    <name type="scientific">Sorghum bicolor</name>
    <name type="common">Sorghum</name>
    <name type="synonym">Sorghum vulgare</name>
    <dbReference type="NCBI Taxonomy" id="4558"/>
    <lineage>
        <taxon>Eukaryota</taxon>
        <taxon>Viridiplantae</taxon>
        <taxon>Streptophyta</taxon>
        <taxon>Embryophyta</taxon>
        <taxon>Tracheophyta</taxon>
        <taxon>Spermatophyta</taxon>
        <taxon>Magnoliopsida</taxon>
        <taxon>Liliopsida</taxon>
        <taxon>Poales</taxon>
        <taxon>Poaceae</taxon>
        <taxon>PACMAD clade</taxon>
        <taxon>Panicoideae</taxon>
        <taxon>Andropogonodae</taxon>
        <taxon>Andropogoneae</taxon>
        <taxon>Sorghinae</taxon>
        <taxon>Sorghum</taxon>
    </lineage>
</organism>
<reference evidence="1" key="2">
    <citation type="submission" date="2020-10" db="EMBL/GenBank/DDBJ databases">
        <authorList>
            <person name="Cooper E.A."/>
            <person name="Brenton Z.W."/>
            <person name="Flinn B.S."/>
            <person name="Jenkins J."/>
            <person name="Shu S."/>
            <person name="Flowers D."/>
            <person name="Luo F."/>
            <person name="Wang Y."/>
            <person name="Xia P."/>
            <person name="Barry K."/>
            <person name="Daum C."/>
            <person name="Lipzen A."/>
            <person name="Yoshinaga Y."/>
            <person name="Schmutz J."/>
            <person name="Saski C."/>
            <person name="Vermerris W."/>
            <person name="Kresovich S."/>
        </authorList>
    </citation>
    <scope>NUCLEOTIDE SEQUENCE</scope>
</reference>
<protein>
    <submittedName>
        <fullName evidence="1">Uncharacterized protein</fullName>
    </submittedName>
</protein>
<evidence type="ECO:0000313" key="1">
    <source>
        <dbReference type="EMBL" id="KAG0522580.1"/>
    </source>
</evidence>
<dbReference type="EMBL" id="CM027686">
    <property type="protein sequence ID" value="KAG0522580.1"/>
    <property type="molecule type" value="Genomic_DNA"/>
</dbReference>
<proteinExistence type="predicted"/>
<sequence length="91" mass="9723">MHLMALLRRTETRVMFLAAIVVMATMVFTALPCAQAKKGVCEHLPGCTIKSCRAKCKSKGYANTVVDCGKTGKGTSPDNCCCYNTSATELA</sequence>